<organism evidence="5 6">
    <name type="scientific">Cinchona calisaya</name>
    <dbReference type="NCBI Taxonomy" id="153742"/>
    <lineage>
        <taxon>Eukaryota</taxon>
        <taxon>Viridiplantae</taxon>
        <taxon>Streptophyta</taxon>
        <taxon>Embryophyta</taxon>
        <taxon>Tracheophyta</taxon>
        <taxon>Spermatophyta</taxon>
        <taxon>Magnoliopsida</taxon>
        <taxon>eudicotyledons</taxon>
        <taxon>Gunneridae</taxon>
        <taxon>Pentapetalae</taxon>
        <taxon>asterids</taxon>
        <taxon>lamiids</taxon>
        <taxon>Gentianales</taxon>
        <taxon>Rubiaceae</taxon>
        <taxon>Cinchonoideae</taxon>
        <taxon>Cinchoneae</taxon>
        <taxon>Cinchona</taxon>
    </lineage>
</organism>
<dbReference type="InterPro" id="IPR017853">
    <property type="entry name" value="GH"/>
</dbReference>
<dbReference type="PANTHER" id="PTHR42721:SF3">
    <property type="entry name" value="BETA-D-XYLOSIDASE 5-RELATED"/>
    <property type="match status" value="1"/>
</dbReference>
<dbReference type="InterPro" id="IPR036962">
    <property type="entry name" value="Glyco_hydro_3_N_sf"/>
</dbReference>
<keyword evidence="6" id="KW-1185">Reference proteome</keyword>
<evidence type="ECO:0000256" key="2">
    <source>
        <dbReference type="ARBA" id="ARBA00022801"/>
    </source>
</evidence>
<dbReference type="Gene3D" id="3.20.20.300">
    <property type="entry name" value="Glycoside hydrolase, family 3, N-terminal domain"/>
    <property type="match status" value="1"/>
</dbReference>
<name>A0ABD3B5R0_9GENT</name>
<dbReference type="GO" id="GO:0016798">
    <property type="term" value="F:hydrolase activity, acting on glycosyl bonds"/>
    <property type="evidence" value="ECO:0007669"/>
    <property type="project" value="UniProtKB-KW"/>
</dbReference>
<dbReference type="SUPFAM" id="SSF52279">
    <property type="entry name" value="Beta-D-glucan exohydrolase, C-terminal domain"/>
    <property type="match status" value="1"/>
</dbReference>
<dbReference type="InterPro" id="IPR013783">
    <property type="entry name" value="Ig-like_fold"/>
</dbReference>
<dbReference type="EMBL" id="JBJUIK010000001">
    <property type="protein sequence ID" value="KAL3538801.1"/>
    <property type="molecule type" value="Genomic_DNA"/>
</dbReference>
<evidence type="ECO:0000313" key="5">
    <source>
        <dbReference type="EMBL" id="KAL3538801.1"/>
    </source>
</evidence>
<dbReference type="SMART" id="SM01217">
    <property type="entry name" value="Fn3_like"/>
    <property type="match status" value="1"/>
</dbReference>
<evidence type="ECO:0000256" key="1">
    <source>
        <dbReference type="ARBA" id="ARBA00005336"/>
    </source>
</evidence>
<evidence type="ECO:0000256" key="3">
    <source>
        <dbReference type="ARBA" id="ARBA00023295"/>
    </source>
</evidence>
<dbReference type="PANTHER" id="PTHR42721">
    <property type="entry name" value="SUGAR HYDROLASE-RELATED"/>
    <property type="match status" value="1"/>
</dbReference>
<dbReference type="Gene3D" id="3.40.50.1700">
    <property type="entry name" value="Glycoside hydrolase family 3 C-terminal domain"/>
    <property type="match status" value="1"/>
</dbReference>
<protein>
    <recommendedName>
        <fullName evidence="4">Fibronectin type III-like domain-containing protein</fullName>
    </recommendedName>
</protein>
<dbReference type="Pfam" id="PF01915">
    <property type="entry name" value="Glyco_hydro_3_C"/>
    <property type="match status" value="1"/>
</dbReference>
<dbReference type="InterPro" id="IPR026891">
    <property type="entry name" value="Fn3-like"/>
</dbReference>
<dbReference type="InterPro" id="IPR044993">
    <property type="entry name" value="BXL"/>
</dbReference>
<feature type="domain" description="Fibronectin type III-like" evidence="4">
    <location>
        <begin position="396"/>
        <end position="468"/>
    </location>
</feature>
<dbReference type="FunFam" id="3.40.50.1700:FF:000001">
    <property type="entry name" value="probable beta-D-xylosidase 2"/>
    <property type="match status" value="1"/>
</dbReference>
<sequence length="492" mass="53472">MHYTATPEDAVALALKAGLNLNCGTYLQDYTEKAINLKKVEEAIVDESLIYNYIVLMRLGFFDGDPKNLPFGKLGPSDVCTNDHQILGVEAAMQGIVLLDNNGVLPLSQNSTKYLAVIGPNANATETILSIYAGKPCRYTTPFQGLKKYVLNATYEPGCIDIQCNNTSQIEAAAKAAASVDTVVLVMGLNRTIEDEGCNRVDLKLPGFQEKLVLEVSKATTGSVILVIMSAGPIDVSFAKNNSKIGAILWVGYPGQDGGDALAQVLFGHYNAGGRTPFTWYPQEYVDNVPMDDTNMRANASRNYPGRTYRFYSGKTIYEFGHGLSYSNFSEFIISAPSIITIKPAKTAYELPFNVLYPNFAPEPNQSSDTAQVNCQELKFELVVGVKNEGKMDGSHVVLVFWKPANAPGVTGKPNVQLVGFEKVEVKQGKTESITVKLDVCEDLSIVDTEAKRKLVVGQHSIVVGSSSERQQKHHFDIKLGNGGEKAKGGVM</sequence>
<comment type="caution">
    <text evidence="5">The sequence shown here is derived from an EMBL/GenBank/DDBJ whole genome shotgun (WGS) entry which is preliminary data.</text>
</comment>
<gene>
    <name evidence="5" type="ORF">ACH5RR_002167</name>
</gene>
<dbReference type="InterPro" id="IPR002772">
    <property type="entry name" value="Glyco_hydro_3_C"/>
</dbReference>
<evidence type="ECO:0000313" key="6">
    <source>
        <dbReference type="Proteomes" id="UP001630127"/>
    </source>
</evidence>
<keyword evidence="3" id="KW-0326">Glycosidase</keyword>
<dbReference type="Pfam" id="PF14310">
    <property type="entry name" value="Fn3-like"/>
    <property type="match status" value="1"/>
</dbReference>
<dbReference type="Gene3D" id="2.60.40.10">
    <property type="entry name" value="Immunoglobulins"/>
    <property type="match status" value="1"/>
</dbReference>
<accession>A0ABD3B5R0</accession>
<dbReference type="Proteomes" id="UP001630127">
    <property type="component" value="Unassembled WGS sequence"/>
</dbReference>
<reference evidence="5 6" key="1">
    <citation type="submission" date="2024-11" db="EMBL/GenBank/DDBJ databases">
        <title>A near-complete genome assembly of Cinchona calisaya.</title>
        <authorList>
            <person name="Lian D.C."/>
            <person name="Zhao X.W."/>
            <person name="Wei L."/>
        </authorList>
    </citation>
    <scope>NUCLEOTIDE SEQUENCE [LARGE SCALE GENOMIC DNA]</scope>
    <source>
        <tissue evidence="5">Nenye</tissue>
    </source>
</reference>
<keyword evidence="2" id="KW-0378">Hydrolase</keyword>
<proteinExistence type="inferred from homology"/>
<dbReference type="SUPFAM" id="SSF51445">
    <property type="entry name" value="(Trans)glycosidases"/>
    <property type="match status" value="1"/>
</dbReference>
<evidence type="ECO:0000259" key="4">
    <source>
        <dbReference type="SMART" id="SM01217"/>
    </source>
</evidence>
<dbReference type="InterPro" id="IPR036881">
    <property type="entry name" value="Glyco_hydro_3_C_sf"/>
</dbReference>
<dbReference type="AlphaFoldDB" id="A0ABD3B5R0"/>
<comment type="similarity">
    <text evidence="1">Belongs to the glycosyl hydrolase 3 family.</text>
</comment>